<dbReference type="Proteomes" id="UP001642487">
    <property type="component" value="Chromosome 6"/>
</dbReference>
<dbReference type="Gene3D" id="1.10.10.60">
    <property type="entry name" value="Homeodomain-like"/>
    <property type="match status" value="2"/>
</dbReference>
<dbReference type="PANTHER" id="PTHR47996">
    <property type="entry name" value="TRANSCRIPTION FACTOR DUO1"/>
    <property type="match status" value="1"/>
</dbReference>
<organism evidence="6 7">
    <name type="scientific">Citrullus colocynthis</name>
    <name type="common">colocynth</name>
    <dbReference type="NCBI Taxonomy" id="252529"/>
    <lineage>
        <taxon>Eukaryota</taxon>
        <taxon>Viridiplantae</taxon>
        <taxon>Streptophyta</taxon>
        <taxon>Embryophyta</taxon>
        <taxon>Tracheophyta</taxon>
        <taxon>Spermatophyta</taxon>
        <taxon>Magnoliopsida</taxon>
        <taxon>eudicotyledons</taxon>
        <taxon>Gunneridae</taxon>
        <taxon>Pentapetalae</taxon>
        <taxon>rosids</taxon>
        <taxon>fabids</taxon>
        <taxon>Cucurbitales</taxon>
        <taxon>Cucurbitaceae</taxon>
        <taxon>Benincaseae</taxon>
        <taxon>Citrullus</taxon>
    </lineage>
</organism>
<proteinExistence type="predicted"/>
<name>A0ABP0Z2Y8_9ROSI</name>
<keyword evidence="2" id="KW-0539">Nucleus</keyword>
<evidence type="ECO:0000256" key="3">
    <source>
        <dbReference type="SAM" id="MobiDB-lite"/>
    </source>
</evidence>
<dbReference type="PROSITE" id="PS50090">
    <property type="entry name" value="MYB_LIKE"/>
    <property type="match status" value="2"/>
</dbReference>
<feature type="domain" description="HTH myb-type" evidence="5">
    <location>
        <begin position="59"/>
        <end position="114"/>
    </location>
</feature>
<keyword evidence="7" id="KW-1185">Reference proteome</keyword>
<evidence type="ECO:0000259" key="4">
    <source>
        <dbReference type="PROSITE" id="PS50090"/>
    </source>
</evidence>
<evidence type="ECO:0000259" key="5">
    <source>
        <dbReference type="PROSITE" id="PS51294"/>
    </source>
</evidence>
<dbReference type="PANTHER" id="PTHR47996:SF1">
    <property type="entry name" value="MYB TRANSCRIPTION FACTOR"/>
    <property type="match status" value="1"/>
</dbReference>
<dbReference type="SMART" id="SM00717">
    <property type="entry name" value="SANT"/>
    <property type="match status" value="2"/>
</dbReference>
<dbReference type="InterPro" id="IPR001005">
    <property type="entry name" value="SANT/Myb"/>
</dbReference>
<feature type="compositionally biased region" description="Low complexity" evidence="3">
    <location>
        <begin position="142"/>
        <end position="158"/>
    </location>
</feature>
<feature type="compositionally biased region" description="Basic and acidic residues" evidence="3">
    <location>
        <begin position="130"/>
        <end position="141"/>
    </location>
</feature>
<dbReference type="Pfam" id="PF00249">
    <property type="entry name" value="Myb_DNA-binding"/>
    <property type="match status" value="2"/>
</dbReference>
<dbReference type="SUPFAM" id="SSF46689">
    <property type="entry name" value="Homeodomain-like"/>
    <property type="match status" value="1"/>
</dbReference>
<dbReference type="PROSITE" id="PS51294">
    <property type="entry name" value="HTH_MYB"/>
    <property type="match status" value="2"/>
</dbReference>
<evidence type="ECO:0000256" key="1">
    <source>
        <dbReference type="ARBA" id="ARBA00004123"/>
    </source>
</evidence>
<feature type="domain" description="Myb-like" evidence="4">
    <location>
        <begin position="9"/>
        <end position="58"/>
    </location>
</feature>
<dbReference type="CDD" id="cd00167">
    <property type="entry name" value="SANT"/>
    <property type="match status" value="2"/>
</dbReference>
<protein>
    <submittedName>
        <fullName evidence="6">Uncharacterized protein</fullName>
    </submittedName>
</protein>
<comment type="subcellular location">
    <subcellularLocation>
        <location evidence="1">Nucleus</location>
    </subcellularLocation>
</comment>
<feature type="domain" description="HTH myb-type" evidence="5">
    <location>
        <begin position="10"/>
        <end position="58"/>
    </location>
</feature>
<feature type="region of interest" description="Disordered" evidence="3">
    <location>
        <begin position="118"/>
        <end position="158"/>
    </location>
</feature>
<dbReference type="EMBL" id="OZ021740">
    <property type="protein sequence ID" value="CAK9325012.1"/>
    <property type="molecule type" value="Genomic_DNA"/>
</dbReference>
<sequence length="315" mass="36046">MERQKGVVMKKGPWTAEEDEVLINYVNNFGPRDWSSLRSKGLLPRTGKSCRLRWVNRLQPNLKTGCKFSADEERVVIELQAQFGNKWAKIATYLEGRTDNDVKNFWSTRRKRLERILQTPPQKSQKNKQRSLEPQRLHELPALEVPSSSSSQLDEQSSAWKDHFENTFQLGKSEMHKMESLSLQSNMLTMETENQIFGTPTIHMLAPLDPFSHCCISQFAQSPQEIGMFLDCHGLAPNHIPSNLQNVFEPGETSETNSSLQFMSSSMPKEQEVIKAESSLEVKNENPYYATADDCFDDFTADLFDFFDQSPPSLN</sequence>
<evidence type="ECO:0000313" key="7">
    <source>
        <dbReference type="Proteomes" id="UP001642487"/>
    </source>
</evidence>
<dbReference type="InterPro" id="IPR053106">
    <property type="entry name" value="Plant_Male-Germline_Reg_TFs"/>
</dbReference>
<reference evidence="6 7" key="1">
    <citation type="submission" date="2024-03" db="EMBL/GenBank/DDBJ databases">
        <authorList>
            <person name="Gkanogiannis A."/>
            <person name="Becerra Lopez-Lavalle L."/>
        </authorList>
    </citation>
    <scope>NUCLEOTIDE SEQUENCE [LARGE SCALE GENOMIC DNA]</scope>
</reference>
<accession>A0ABP0Z2Y8</accession>
<gene>
    <name evidence="6" type="ORF">CITCOLO1_LOCUS17264</name>
</gene>
<feature type="domain" description="Myb-like" evidence="4">
    <location>
        <begin position="67"/>
        <end position="110"/>
    </location>
</feature>
<evidence type="ECO:0000256" key="2">
    <source>
        <dbReference type="ARBA" id="ARBA00023242"/>
    </source>
</evidence>
<dbReference type="InterPro" id="IPR009057">
    <property type="entry name" value="Homeodomain-like_sf"/>
</dbReference>
<evidence type="ECO:0000313" key="6">
    <source>
        <dbReference type="EMBL" id="CAK9325012.1"/>
    </source>
</evidence>
<dbReference type="InterPro" id="IPR017930">
    <property type="entry name" value="Myb_dom"/>
</dbReference>